<dbReference type="EMBL" id="CP037920">
    <property type="protein sequence ID" value="QDT94862.1"/>
    <property type="molecule type" value="Genomic_DNA"/>
</dbReference>
<sequence length="164" mass="19075">MSINGSNITINAAFLQEIKDNNLRLVELLKTLWKLCSVDDKRNLEPTKFSELINKLRDLLEMHFTLEDTLGYFDDPLQIIPVLCKEAKRLNGQHVELYLEINAIADQAEESLHLQVNGIIYTKLIKRFRKFHEALLKHESEEYDLIMIAYYEDAGFNADSLFIS</sequence>
<name>A0A517VPC6_9PLAN</name>
<protein>
    <recommendedName>
        <fullName evidence="3">Hemerythrin-like domain-containing protein</fullName>
    </recommendedName>
</protein>
<evidence type="ECO:0000313" key="1">
    <source>
        <dbReference type="EMBL" id="QDT94862.1"/>
    </source>
</evidence>
<evidence type="ECO:0008006" key="3">
    <source>
        <dbReference type="Google" id="ProtNLM"/>
    </source>
</evidence>
<gene>
    <name evidence="1" type="ORF">V144x_02950</name>
</gene>
<dbReference type="RefSeq" id="WP_144980291.1">
    <property type="nucleotide sequence ID" value="NZ_CP037920.1"/>
</dbReference>
<organism evidence="1 2">
    <name type="scientific">Gimesia aquarii</name>
    <dbReference type="NCBI Taxonomy" id="2527964"/>
    <lineage>
        <taxon>Bacteria</taxon>
        <taxon>Pseudomonadati</taxon>
        <taxon>Planctomycetota</taxon>
        <taxon>Planctomycetia</taxon>
        <taxon>Planctomycetales</taxon>
        <taxon>Planctomycetaceae</taxon>
        <taxon>Gimesia</taxon>
    </lineage>
</organism>
<dbReference type="KEGG" id="gaw:V144x_02950"/>
<dbReference type="Proteomes" id="UP000318704">
    <property type="component" value="Chromosome"/>
</dbReference>
<accession>A0A517VPC6</accession>
<proteinExistence type="predicted"/>
<reference evidence="1 2" key="1">
    <citation type="submission" date="2019-03" db="EMBL/GenBank/DDBJ databases">
        <title>Deep-cultivation of Planctomycetes and their phenomic and genomic characterization uncovers novel biology.</title>
        <authorList>
            <person name="Wiegand S."/>
            <person name="Jogler M."/>
            <person name="Boedeker C."/>
            <person name="Pinto D."/>
            <person name="Vollmers J."/>
            <person name="Rivas-Marin E."/>
            <person name="Kohn T."/>
            <person name="Peeters S.H."/>
            <person name="Heuer A."/>
            <person name="Rast P."/>
            <person name="Oberbeckmann S."/>
            <person name="Bunk B."/>
            <person name="Jeske O."/>
            <person name="Meyerdierks A."/>
            <person name="Storesund J.E."/>
            <person name="Kallscheuer N."/>
            <person name="Luecker S."/>
            <person name="Lage O.M."/>
            <person name="Pohl T."/>
            <person name="Merkel B.J."/>
            <person name="Hornburger P."/>
            <person name="Mueller R.-W."/>
            <person name="Bruemmer F."/>
            <person name="Labrenz M."/>
            <person name="Spormann A.M."/>
            <person name="Op den Camp H."/>
            <person name="Overmann J."/>
            <person name="Amann R."/>
            <person name="Jetten M.S.M."/>
            <person name="Mascher T."/>
            <person name="Medema M.H."/>
            <person name="Devos D.P."/>
            <person name="Kaster A.-K."/>
            <person name="Ovreas L."/>
            <person name="Rohde M."/>
            <person name="Galperin M.Y."/>
            <person name="Jogler C."/>
        </authorList>
    </citation>
    <scope>NUCLEOTIDE SEQUENCE [LARGE SCALE GENOMIC DNA]</scope>
    <source>
        <strain evidence="1 2">V144</strain>
    </source>
</reference>
<dbReference type="AlphaFoldDB" id="A0A517VPC6"/>
<evidence type="ECO:0000313" key="2">
    <source>
        <dbReference type="Proteomes" id="UP000318704"/>
    </source>
</evidence>